<feature type="signal peptide" evidence="1">
    <location>
        <begin position="1"/>
        <end position="31"/>
    </location>
</feature>
<dbReference type="Pfam" id="PF05494">
    <property type="entry name" value="MlaC"/>
    <property type="match status" value="1"/>
</dbReference>
<protein>
    <submittedName>
        <fullName evidence="2">ABC transporter substrate-binding protein</fullName>
    </submittedName>
</protein>
<dbReference type="PIRSF" id="PIRSF004649">
    <property type="entry name" value="MlaC"/>
    <property type="match status" value="1"/>
</dbReference>
<dbReference type="Proteomes" id="UP001059934">
    <property type="component" value="Chromosome"/>
</dbReference>
<name>A0ABY5TTE0_9GAMM</name>
<dbReference type="InterPro" id="IPR008869">
    <property type="entry name" value="MlaC/ttg2D"/>
</dbReference>
<dbReference type="EMBL" id="CP103416">
    <property type="protein sequence ID" value="UVW35578.1"/>
    <property type="molecule type" value="Genomic_DNA"/>
</dbReference>
<dbReference type="PANTHER" id="PTHR36573:SF1">
    <property type="entry name" value="INTERMEMBRANE PHOSPHOLIPID TRANSPORT SYSTEM BINDING PROTEIN MLAC"/>
    <property type="match status" value="1"/>
</dbReference>
<keyword evidence="1" id="KW-0732">Signal</keyword>
<dbReference type="Gene3D" id="3.10.450.710">
    <property type="entry name" value="Tgt2/MlaC"/>
    <property type="match status" value="1"/>
</dbReference>
<feature type="chain" id="PRO_5046486706" evidence="1">
    <location>
        <begin position="32"/>
        <end position="213"/>
    </location>
</feature>
<dbReference type="InterPro" id="IPR042245">
    <property type="entry name" value="Tgt2/MlaC_sf"/>
</dbReference>
<sequence>MSNVFMAVKKWFCMGLLTLASALGVVSLTIAQDNASDPYQQIEQVTVELLETIAKHKDAYPENEKAYFNSLEGLLLGRIDFAFIARNVMGNYYKQATPEQRARFAATFRSGLVETYGRGLIGYENQEIVLVNVGQVAEGQRRLTVKQEIRSAETVYPLEYSMARKKTGQWMVVNVVINGINLGKTFRNQFVQSAQRAGGDLEQVINGWSSKSL</sequence>
<organism evidence="2 3">
    <name type="scientific">SAR92 clade bacterium H455</name>
    <dbReference type="NCBI Taxonomy" id="2974818"/>
    <lineage>
        <taxon>Bacteria</taxon>
        <taxon>Pseudomonadati</taxon>
        <taxon>Pseudomonadota</taxon>
        <taxon>Gammaproteobacteria</taxon>
        <taxon>Cellvibrionales</taxon>
        <taxon>Porticoccaceae</taxon>
        <taxon>SAR92 clade</taxon>
    </lineage>
</organism>
<keyword evidence="3" id="KW-1185">Reference proteome</keyword>
<gene>
    <name evidence="2" type="ORF">NYF23_02940</name>
</gene>
<evidence type="ECO:0000256" key="1">
    <source>
        <dbReference type="SAM" id="SignalP"/>
    </source>
</evidence>
<accession>A0ABY5TTE0</accession>
<proteinExistence type="predicted"/>
<reference evidence="2" key="1">
    <citation type="submission" date="2022-08" db="EMBL/GenBank/DDBJ databases">
        <title>Catabolic pathway analysis in culturable SAR92 clade bacteria reveals their overlooked roles in DMSP degradation in coastal seas.</title>
        <authorList>
            <person name="He X."/>
            <person name="Zhang X."/>
            <person name="Zhang Y."/>
        </authorList>
    </citation>
    <scope>NUCLEOTIDE SEQUENCE</scope>
    <source>
        <strain evidence="2">H455</strain>
    </source>
</reference>
<dbReference type="PANTHER" id="PTHR36573">
    <property type="entry name" value="INTERMEMBRANE PHOSPHOLIPID TRANSPORT SYSTEM BINDING PROTEIN MLAC"/>
    <property type="match status" value="1"/>
</dbReference>
<evidence type="ECO:0000313" key="3">
    <source>
        <dbReference type="Proteomes" id="UP001059934"/>
    </source>
</evidence>
<evidence type="ECO:0000313" key="2">
    <source>
        <dbReference type="EMBL" id="UVW35578.1"/>
    </source>
</evidence>